<dbReference type="AlphaFoldDB" id="A0A6J4IFB7"/>
<organism evidence="2">
    <name type="scientific">uncultured Chthoniobacterales bacterium</name>
    <dbReference type="NCBI Taxonomy" id="1836801"/>
    <lineage>
        <taxon>Bacteria</taxon>
        <taxon>Pseudomonadati</taxon>
        <taxon>Verrucomicrobiota</taxon>
        <taxon>Spartobacteria</taxon>
        <taxon>Chthoniobacterales</taxon>
        <taxon>environmental samples</taxon>
    </lineage>
</organism>
<name>A0A6J4IFB7_9BACT</name>
<proteinExistence type="predicted"/>
<reference evidence="2" key="1">
    <citation type="submission" date="2020-02" db="EMBL/GenBank/DDBJ databases">
        <authorList>
            <person name="Meier V. D."/>
        </authorList>
    </citation>
    <scope>NUCLEOTIDE SEQUENCE</scope>
    <source>
        <strain evidence="2">AVDCRST_MAG42</strain>
    </source>
</reference>
<sequence>MAVILSRADGEGPRANTLGFARQKPSAAATISLPSWRHLLA</sequence>
<gene>
    <name evidence="2" type="ORF">AVDCRST_MAG42-2446</name>
</gene>
<evidence type="ECO:0000313" key="2">
    <source>
        <dbReference type="EMBL" id="CAA9249137.1"/>
    </source>
</evidence>
<feature type="region of interest" description="Disordered" evidence="1">
    <location>
        <begin position="1"/>
        <end position="21"/>
    </location>
</feature>
<dbReference type="EMBL" id="CADCTA010000077">
    <property type="protein sequence ID" value="CAA9249137.1"/>
    <property type="molecule type" value="Genomic_DNA"/>
</dbReference>
<accession>A0A6J4IFB7</accession>
<evidence type="ECO:0000256" key="1">
    <source>
        <dbReference type="SAM" id="MobiDB-lite"/>
    </source>
</evidence>
<protein>
    <submittedName>
        <fullName evidence="2">Uncharacterized protein</fullName>
    </submittedName>
</protein>